<reference evidence="2 3" key="1">
    <citation type="submission" date="2024-09" db="EMBL/GenBank/DDBJ databases">
        <title>Novel species of the genus Pelomonas and Roseateles isolated from streams.</title>
        <authorList>
            <person name="Lu H."/>
        </authorList>
    </citation>
    <scope>NUCLEOTIDE SEQUENCE [LARGE SCALE GENOMIC DNA]</scope>
    <source>
        <strain evidence="2 3">DC23W</strain>
    </source>
</reference>
<organism evidence="2 3">
    <name type="scientific">Pelomonas dachongensis</name>
    <dbReference type="NCBI Taxonomy" id="3299029"/>
    <lineage>
        <taxon>Bacteria</taxon>
        <taxon>Pseudomonadati</taxon>
        <taxon>Pseudomonadota</taxon>
        <taxon>Betaproteobacteria</taxon>
        <taxon>Burkholderiales</taxon>
        <taxon>Sphaerotilaceae</taxon>
        <taxon>Roseateles</taxon>
    </lineage>
</organism>
<feature type="domain" description="G" evidence="1">
    <location>
        <begin position="45"/>
        <end position="164"/>
    </location>
</feature>
<protein>
    <submittedName>
        <fullName evidence="2">GTPase family protein</fullName>
    </submittedName>
</protein>
<dbReference type="InterPro" id="IPR027417">
    <property type="entry name" value="P-loop_NTPase"/>
</dbReference>
<sequence length="290" mass="33055">MNKSKIKQALTKDLFETFRKNQISDEMIQNLEEKISELGAFVPIVGIFGKTGVGKSSLCNALFGKDTAKVDDVNACTREPQEIFVKISESGSGIKLIDLPGVGEDKLRDSEYSELYRQWVPKLDLVIWVIRADDRTFSVDEFFYENIVKQHVDPAKTPFLVVINQVDKINPIREWDESNRRPGHSQMKIIGERTQWAAGKFAIPSDQIVALSAFEKYNMGALVEAIIDIVPNEKKLGFLNQMDEQVVTEKSRISVVEGIVNYVKEIYAEIRPYIPEIVAAVKWLVKWWRS</sequence>
<dbReference type="Proteomes" id="UP001606300">
    <property type="component" value="Unassembled WGS sequence"/>
</dbReference>
<accession>A0ABW7EPW7</accession>
<evidence type="ECO:0000259" key="1">
    <source>
        <dbReference type="Pfam" id="PF01926"/>
    </source>
</evidence>
<dbReference type="CDD" id="cd11383">
    <property type="entry name" value="YfjP"/>
    <property type="match status" value="1"/>
</dbReference>
<dbReference type="NCBIfam" id="TIGR00231">
    <property type="entry name" value="small_GTP"/>
    <property type="match status" value="1"/>
</dbReference>
<dbReference type="RefSeq" id="WP_394470140.1">
    <property type="nucleotide sequence ID" value="NZ_JBIGHY010000002.1"/>
</dbReference>
<dbReference type="PANTHER" id="PTHR42714:SF2">
    <property type="entry name" value="TRNA MODIFICATION GTPASE GTPBP3, MITOCHONDRIAL"/>
    <property type="match status" value="1"/>
</dbReference>
<name>A0ABW7EPW7_9BURK</name>
<dbReference type="Pfam" id="PF01926">
    <property type="entry name" value="MMR_HSR1"/>
    <property type="match status" value="1"/>
</dbReference>
<keyword evidence="3" id="KW-1185">Reference proteome</keyword>
<dbReference type="Gene3D" id="3.40.50.300">
    <property type="entry name" value="P-loop containing nucleotide triphosphate hydrolases"/>
    <property type="match status" value="1"/>
</dbReference>
<dbReference type="InterPro" id="IPR005225">
    <property type="entry name" value="Small_GTP-bd"/>
</dbReference>
<gene>
    <name evidence="2" type="ORF">ACG02S_09225</name>
</gene>
<proteinExistence type="predicted"/>
<dbReference type="InterPro" id="IPR006073">
    <property type="entry name" value="GTP-bd"/>
</dbReference>
<evidence type="ECO:0000313" key="3">
    <source>
        <dbReference type="Proteomes" id="UP001606300"/>
    </source>
</evidence>
<dbReference type="PANTHER" id="PTHR42714">
    <property type="entry name" value="TRNA MODIFICATION GTPASE GTPBP3"/>
    <property type="match status" value="1"/>
</dbReference>
<dbReference type="EMBL" id="JBIGHY010000002">
    <property type="protein sequence ID" value="MFG6414076.1"/>
    <property type="molecule type" value="Genomic_DNA"/>
</dbReference>
<comment type="caution">
    <text evidence="2">The sequence shown here is derived from an EMBL/GenBank/DDBJ whole genome shotgun (WGS) entry which is preliminary data.</text>
</comment>
<dbReference type="SUPFAM" id="SSF52540">
    <property type="entry name" value="P-loop containing nucleoside triphosphate hydrolases"/>
    <property type="match status" value="1"/>
</dbReference>
<evidence type="ECO:0000313" key="2">
    <source>
        <dbReference type="EMBL" id="MFG6414076.1"/>
    </source>
</evidence>